<dbReference type="PANTHER" id="PTHR12979:SF5">
    <property type="entry name" value="CCR4-NOT TRANSCRIPTION COMPLEX SUBUNIT 10"/>
    <property type="match status" value="1"/>
</dbReference>
<accession>A0A7R8YVK5</accession>
<dbReference type="Proteomes" id="UP000594454">
    <property type="component" value="Chromosome 3"/>
</dbReference>
<dbReference type="OrthoDB" id="25157at2759"/>
<dbReference type="GO" id="GO:0005634">
    <property type="term" value="C:nucleus"/>
    <property type="evidence" value="ECO:0007669"/>
    <property type="project" value="UniProtKB-SubCell"/>
</dbReference>
<dbReference type="FunCoup" id="A0A7R8YVK5">
    <property type="interactions" value="783"/>
</dbReference>
<keyword evidence="2" id="KW-0943">RNA-mediated gene silencing</keyword>
<dbReference type="OMA" id="PECSRMY"/>
<evidence type="ECO:0000256" key="1">
    <source>
        <dbReference type="ARBA" id="ARBA00010080"/>
    </source>
</evidence>
<dbReference type="EMBL" id="LR899011">
    <property type="protein sequence ID" value="CAD7083894.1"/>
    <property type="molecule type" value="Genomic_DNA"/>
</dbReference>
<keyword evidence="2" id="KW-0805">Transcription regulation</keyword>
<dbReference type="GO" id="GO:0031047">
    <property type="term" value="P:regulatory ncRNA-mediated gene silencing"/>
    <property type="evidence" value="ECO:0007669"/>
    <property type="project" value="UniProtKB-UniRule"/>
</dbReference>
<dbReference type="Gene3D" id="1.25.40.10">
    <property type="entry name" value="Tetratricopeptide repeat domain"/>
    <property type="match status" value="1"/>
</dbReference>
<keyword evidence="2" id="KW-0539">Nucleus</keyword>
<gene>
    <name evidence="4" type="ORF">HERILL_LOCUS6819</name>
</gene>
<organism evidence="4 5">
    <name type="scientific">Hermetia illucens</name>
    <name type="common">Black soldier fly</name>
    <dbReference type="NCBI Taxonomy" id="343691"/>
    <lineage>
        <taxon>Eukaryota</taxon>
        <taxon>Metazoa</taxon>
        <taxon>Ecdysozoa</taxon>
        <taxon>Arthropoda</taxon>
        <taxon>Hexapoda</taxon>
        <taxon>Insecta</taxon>
        <taxon>Pterygota</taxon>
        <taxon>Neoptera</taxon>
        <taxon>Endopterygota</taxon>
        <taxon>Diptera</taxon>
        <taxon>Brachycera</taxon>
        <taxon>Stratiomyomorpha</taxon>
        <taxon>Stratiomyidae</taxon>
        <taxon>Hermetiinae</taxon>
        <taxon>Hermetia</taxon>
    </lineage>
</organism>
<reference evidence="4 5" key="1">
    <citation type="submission" date="2020-11" db="EMBL/GenBank/DDBJ databases">
        <authorList>
            <person name="Wallbank WR R."/>
            <person name="Pardo Diaz C."/>
            <person name="Kozak K."/>
            <person name="Martin S."/>
            <person name="Jiggins C."/>
            <person name="Moest M."/>
            <person name="Warren A I."/>
            <person name="Generalovic N T."/>
            <person name="Byers J.R.P. K."/>
            <person name="Montejo-Kovacevich G."/>
            <person name="Yen C E."/>
        </authorList>
    </citation>
    <scope>NUCLEOTIDE SEQUENCE [LARGE SCALE GENOMIC DNA]</scope>
</reference>
<comment type="similarity">
    <text evidence="1 2">Belongs to the CNOT10 family.</text>
</comment>
<dbReference type="PANTHER" id="PTHR12979">
    <property type="entry name" value="CCR4-NOT TRANSCRIPTION COMPLEX SUBUNIT 10"/>
    <property type="match status" value="1"/>
</dbReference>
<dbReference type="GO" id="GO:0017148">
    <property type="term" value="P:negative regulation of translation"/>
    <property type="evidence" value="ECO:0007669"/>
    <property type="project" value="TreeGrafter"/>
</dbReference>
<dbReference type="AlphaFoldDB" id="A0A7R8YVK5"/>
<keyword evidence="2" id="KW-0804">Transcription</keyword>
<feature type="region of interest" description="Disordered" evidence="3">
    <location>
        <begin position="433"/>
        <end position="452"/>
    </location>
</feature>
<evidence type="ECO:0000313" key="4">
    <source>
        <dbReference type="EMBL" id="CAD7083894.1"/>
    </source>
</evidence>
<dbReference type="GO" id="GO:0005737">
    <property type="term" value="C:cytoplasm"/>
    <property type="evidence" value="ECO:0007669"/>
    <property type="project" value="UniProtKB-SubCell"/>
</dbReference>
<evidence type="ECO:0000256" key="3">
    <source>
        <dbReference type="SAM" id="MobiDB-lite"/>
    </source>
</evidence>
<dbReference type="GO" id="GO:0030014">
    <property type="term" value="C:CCR4-NOT complex"/>
    <property type="evidence" value="ECO:0007669"/>
    <property type="project" value="UniProtKB-UniRule"/>
</dbReference>
<dbReference type="SUPFAM" id="SSF48452">
    <property type="entry name" value="TPR-like"/>
    <property type="match status" value="3"/>
</dbReference>
<keyword evidence="2" id="KW-0810">Translation regulation</keyword>
<dbReference type="InterPro" id="IPR011990">
    <property type="entry name" value="TPR-like_helical_dom_sf"/>
</dbReference>
<feature type="compositionally biased region" description="Low complexity" evidence="3">
    <location>
        <begin position="433"/>
        <end position="449"/>
    </location>
</feature>
<comment type="function">
    <text evidence="2">Component of the CCR4-NOT complex which is one of the major cellular mRNA deadenylases and is linked to various cellular processes including bulk mRNA degradation, miRNA-mediated repression, translational repression during translational initiation and general transcription regulation.</text>
</comment>
<name>A0A7R8YVK5_HERIL</name>
<evidence type="ECO:0000256" key="2">
    <source>
        <dbReference type="RuleBase" id="RU367083"/>
    </source>
</evidence>
<proteinExistence type="inferred from homology"/>
<sequence length="624" mass="70541">MSETAENKGSNSLTEQDFSLLSQANDEFNKRRYSNCLQTLSQFEQSAGSNGKTQHNKAVVAFYAGGCKDYKTFLKALEQDILQCEKNPGEVSSRNVTIAYFNKAVILFHLRKPFAAMKILEPYVEKLEELDEPLKSKIGLLMIVLLLSTNQYEKAYDTLNKFAKHVSASSDLFGAEEGFSANSNSNDLNNFNRMFKLISMLTEILNENVVAIPDDGSIEYTFLKAHQYYLGKDFQMAAKQLARQFPSPPFTAATHGEDQDICLANNMGVIHLRVRHYAIASQFFQYAIHFDNKITENMKDSSILNIGASKKPELMYNLGIAMLHLQRPKEAFECFLVPLKVYQNNPRLWLRVAEACIMLQEKNNKLREYNHIVAGTIGSGVHRKFVITPNPKIICTENGQTSAIPNPNLEFAALCLRNAVSIAEHQKSLFVAETTQTSSESPSSDTPAQIKKDVCNPSPPITKESFNRLLSAIYTAYSYVCIRLGDFTIALENARLLLKMENLSDEMSMLGHLYCAESLIMLNRLNEAKAYLDQNFISNLNSQDFETKDWQINSIDAAQSVLRYNLAVTLMLQGDYHAAKNVLSLCTHPVVFTKYKLLKMYMELAFGHLENCKIMVKFDTPQFR</sequence>
<keyword evidence="2" id="KW-0963">Cytoplasm</keyword>
<comment type="subcellular location">
    <subcellularLocation>
        <location evidence="2">Cytoplasm</location>
    </subcellularLocation>
    <subcellularLocation>
        <location evidence="2">Nucleus</location>
    </subcellularLocation>
</comment>
<evidence type="ECO:0000313" key="5">
    <source>
        <dbReference type="Proteomes" id="UP000594454"/>
    </source>
</evidence>
<dbReference type="InParanoid" id="A0A7R8YVK5"/>
<dbReference type="GO" id="GO:0006402">
    <property type="term" value="P:mRNA catabolic process"/>
    <property type="evidence" value="ECO:0007669"/>
    <property type="project" value="TreeGrafter"/>
</dbReference>
<protein>
    <recommendedName>
        <fullName evidence="2">CCR4-NOT transcription complex subunit 10</fullName>
    </recommendedName>
</protein>
<dbReference type="InterPro" id="IPR039740">
    <property type="entry name" value="CNOT10"/>
</dbReference>
<keyword evidence="5" id="KW-1185">Reference proteome</keyword>